<evidence type="ECO:0000313" key="3">
    <source>
        <dbReference type="EMBL" id="PPQ72826.1"/>
    </source>
</evidence>
<sequence>MAPAISAVASNVGDLSSPLLYLPPHLARQVNILIYVHIGTTAVLIWDFLDNLRSDWKLAFSSKFGLPSFLYFLSRACILVFALGRAALITSPIGDCARVERVINVFPIVFVITNTLLFYIRVLAIYNRNPFIIAFFGFTWLAGAGMSTTYYLAIGAQNIGPTDYCIETLQDPHHLLGGTAIVFLMNDVLLYTAIIWRIYFMFLDYAGITVKQKFRTLLFGKSLPILSKVILLDSQMYFLVIILTKATLVVGMFRFQTPFNVMFVICHLVLVNILACRVFRSLKMGINEEKELQSIFMNLTKSNHIVRPPTFAVRVSMQRSERISTEEGRSDNEVDFQLRNKVIVNI</sequence>
<feature type="transmembrane region" description="Helical" evidence="1">
    <location>
        <begin position="259"/>
        <end position="279"/>
    </location>
</feature>
<proteinExistence type="predicted"/>
<comment type="caution">
    <text evidence="3">The sequence shown here is derived from an EMBL/GenBank/DDBJ whole genome shotgun (WGS) entry which is preliminary data.</text>
</comment>
<reference evidence="3 4" key="1">
    <citation type="journal article" date="2018" name="Evol. Lett.">
        <title>Horizontal gene cluster transfer increased hallucinogenic mushroom diversity.</title>
        <authorList>
            <person name="Reynolds H.T."/>
            <person name="Vijayakumar V."/>
            <person name="Gluck-Thaler E."/>
            <person name="Korotkin H.B."/>
            <person name="Matheny P.B."/>
            <person name="Slot J.C."/>
        </authorList>
    </citation>
    <scope>NUCLEOTIDE SEQUENCE [LARGE SCALE GENOMIC DNA]</scope>
    <source>
        <strain evidence="3 4">SRW20</strain>
    </source>
</reference>
<dbReference type="InParanoid" id="A0A409W2W4"/>
<keyword evidence="4" id="KW-1185">Reference proteome</keyword>
<feature type="transmembrane region" description="Helical" evidence="1">
    <location>
        <begin position="188"/>
        <end position="208"/>
    </location>
</feature>
<dbReference type="AlphaFoldDB" id="A0A409W2W4"/>
<keyword evidence="1" id="KW-1133">Transmembrane helix</keyword>
<evidence type="ECO:0000256" key="1">
    <source>
        <dbReference type="SAM" id="Phobius"/>
    </source>
</evidence>
<dbReference type="Pfam" id="PF20151">
    <property type="entry name" value="DUF6533"/>
    <property type="match status" value="1"/>
</dbReference>
<feature type="transmembrane region" description="Helical" evidence="1">
    <location>
        <begin position="32"/>
        <end position="49"/>
    </location>
</feature>
<dbReference type="STRING" id="231916.A0A409W2W4"/>
<dbReference type="InterPro" id="IPR045340">
    <property type="entry name" value="DUF6533"/>
</dbReference>
<keyword evidence="1" id="KW-0812">Transmembrane</keyword>
<feature type="transmembrane region" description="Helical" evidence="1">
    <location>
        <begin position="229"/>
        <end position="253"/>
    </location>
</feature>
<name>A0A409W2W4_9AGAR</name>
<protein>
    <recommendedName>
        <fullName evidence="2">DUF6533 domain-containing protein</fullName>
    </recommendedName>
</protein>
<gene>
    <name evidence="3" type="ORF">CVT26_003335</name>
</gene>
<feature type="transmembrane region" description="Helical" evidence="1">
    <location>
        <begin position="102"/>
        <end position="120"/>
    </location>
</feature>
<evidence type="ECO:0000259" key="2">
    <source>
        <dbReference type="Pfam" id="PF20151"/>
    </source>
</evidence>
<dbReference type="EMBL" id="NHYE01005437">
    <property type="protein sequence ID" value="PPQ72826.1"/>
    <property type="molecule type" value="Genomic_DNA"/>
</dbReference>
<dbReference type="Proteomes" id="UP000284706">
    <property type="component" value="Unassembled WGS sequence"/>
</dbReference>
<accession>A0A409W2W4</accession>
<organism evidence="3 4">
    <name type="scientific">Gymnopilus dilepis</name>
    <dbReference type="NCBI Taxonomy" id="231916"/>
    <lineage>
        <taxon>Eukaryota</taxon>
        <taxon>Fungi</taxon>
        <taxon>Dikarya</taxon>
        <taxon>Basidiomycota</taxon>
        <taxon>Agaricomycotina</taxon>
        <taxon>Agaricomycetes</taxon>
        <taxon>Agaricomycetidae</taxon>
        <taxon>Agaricales</taxon>
        <taxon>Agaricineae</taxon>
        <taxon>Hymenogastraceae</taxon>
        <taxon>Gymnopilus</taxon>
    </lineage>
</organism>
<keyword evidence="1" id="KW-0472">Membrane</keyword>
<feature type="domain" description="DUF6533" evidence="2">
    <location>
        <begin position="35"/>
        <end position="79"/>
    </location>
</feature>
<dbReference type="OrthoDB" id="3038990at2759"/>
<evidence type="ECO:0000313" key="4">
    <source>
        <dbReference type="Proteomes" id="UP000284706"/>
    </source>
</evidence>
<feature type="transmembrane region" description="Helical" evidence="1">
    <location>
        <begin position="69"/>
        <end position="90"/>
    </location>
</feature>
<feature type="transmembrane region" description="Helical" evidence="1">
    <location>
        <begin position="132"/>
        <end position="153"/>
    </location>
</feature>